<feature type="non-terminal residue" evidence="2">
    <location>
        <position position="1"/>
    </location>
</feature>
<gene>
    <name evidence="2" type="ORF">MAR_022940</name>
</gene>
<reference evidence="2" key="1">
    <citation type="submission" date="2022-11" db="EMBL/GenBank/DDBJ databases">
        <title>Centuries of genome instability and evolution in soft-shell clam transmissible cancer (bioRxiv).</title>
        <authorList>
            <person name="Hart S.F.M."/>
            <person name="Yonemitsu M.A."/>
            <person name="Giersch R.M."/>
            <person name="Beal B.F."/>
            <person name="Arriagada G."/>
            <person name="Davis B.W."/>
            <person name="Ostrander E.A."/>
            <person name="Goff S.P."/>
            <person name="Metzger M.J."/>
        </authorList>
    </citation>
    <scope>NUCLEOTIDE SEQUENCE</scope>
    <source>
        <strain evidence="2">MELC-2E11</strain>
        <tissue evidence="2">Siphon/mantle</tissue>
    </source>
</reference>
<organism evidence="2 3">
    <name type="scientific">Mya arenaria</name>
    <name type="common">Soft-shell clam</name>
    <dbReference type="NCBI Taxonomy" id="6604"/>
    <lineage>
        <taxon>Eukaryota</taxon>
        <taxon>Metazoa</taxon>
        <taxon>Spiralia</taxon>
        <taxon>Lophotrochozoa</taxon>
        <taxon>Mollusca</taxon>
        <taxon>Bivalvia</taxon>
        <taxon>Autobranchia</taxon>
        <taxon>Heteroconchia</taxon>
        <taxon>Euheterodonta</taxon>
        <taxon>Imparidentia</taxon>
        <taxon>Neoheterodontei</taxon>
        <taxon>Myida</taxon>
        <taxon>Myoidea</taxon>
        <taxon>Myidae</taxon>
        <taxon>Mya</taxon>
    </lineage>
</organism>
<dbReference type="EMBL" id="CP111014">
    <property type="protein sequence ID" value="WAQ98567.1"/>
    <property type="molecule type" value="Genomic_DNA"/>
</dbReference>
<evidence type="ECO:0000313" key="3">
    <source>
        <dbReference type="Proteomes" id="UP001164746"/>
    </source>
</evidence>
<dbReference type="InterPro" id="IPR042635">
    <property type="entry name" value="MEGF10/SREC1/2-like"/>
</dbReference>
<name>A0ABY7DPB7_MYAAR</name>
<dbReference type="Proteomes" id="UP001164746">
    <property type="component" value="Chromosome 3"/>
</dbReference>
<keyword evidence="1" id="KW-0245">EGF-like domain</keyword>
<dbReference type="PANTHER" id="PTHR24043">
    <property type="entry name" value="SCAVENGER RECEPTOR CLASS F"/>
    <property type="match status" value="1"/>
</dbReference>
<keyword evidence="3" id="KW-1185">Reference proteome</keyword>
<proteinExistence type="predicted"/>
<accession>A0ABY7DPB7</accession>
<dbReference type="Gene3D" id="2.170.300.10">
    <property type="entry name" value="Tie2 ligand-binding domain superfamily"/>
    <property type="match status" value="1"/>
</dbReference>
<sequence length="112" mass="12118">MKNKTALLKQFVNFYTACGDGHFGMECSEICGNCLSNDQHCDHINGHCTNGCASGFKGPVCKQTCPFGKYGDQCNSHCSGHCLNNNTCHHISGHCTNGCNAGYNRTDLFCNT</sequence>
<dbReference type="PANTHER" id="PTHR24043:SF8">
    <property type="entry name" value="EGF-LIKE DOMAIN-CONTAINING PROTEIN"/>
    <property type="match status" value="1"/>
</dbReference>
<evidence type="ECO:0000256" key="1">
    <source>
        <dbReference type="ARBA" id="ARBA00022536"/>
    </source>
</evidence>
<evidence type="ECO:0000313" key="2">
    <source>
        <dbReference type="EMBL" id="WAQ98567.1"/>
    </source>
</evidence>
<protein>
    <submittedName>
        <fullName evidence="2">MEG10-like protein</fullName>
    </submittedName>
</protein>